<keyword evidence="4 7" id="KW-0863">Zinc-finger</keyword>
<proteinExistence type="predicted"/>
<evidence type="ECO:0000256" key="6">
    <source>
        <dbReference type="ARBA" id="ARBA00023242"/>
    </source>
</evidence>
<keyword evidence="3" id="KW-0677">Repeat</keyword>
<keyword evidence="6" id="KW-0539">Nucleus</keyword>
<dbReference type="EMBL" id="BSYO01000009">
    <property type="protein sequence ID" value="GMH09395.1"/>
    <property type="molecule type" value="Genomic_DNA"/>
</dbReference>
<dbReference type="CDD" id="cd16448">
    <property type="entry name" value="RING-H2"/>
    <property type="match status" value="1"/>
</dbReference>
<dbReference type="InterPro" id="IPR013083">
    <property type="entry name" value="Znf_RING/FYVE/PHD"/>
</dbReference>
<gene>
    <name evidence="12" type="ORF">Nepgr_011236</name>
</gene>
<evidence type="ECO:0000313" key="13">
    <source>
        <dbReference type="Proteomes" id="UP001279734"/>
    </source>
</evidence>
<name>A0AAD3SDQ0_NEPGR</name>
<dbReference type="PROSITE" id="PS01359">
    <property type="entry name" value="ZF_PHD_1"/>
    <property type="match status" value="1"/>
</dbReference>
<evidence type="ECO:0000256" key="4">
    <source>
        <dbReference type="ARBA" id="ARBA00022771"/>
    </source>
</evidence>
<dbReference type="InterPro" id="IPR001841">
    <property type="entry name" value="Znf_RING"/>
</dbReference>
<dbReference type="Proteomes" id="UP001279734">
    <property type="component" value="Unassembled WGS sequence"/>
</dbReference>
<dbReference type="Pfam" id="PF02373">
    <property type="entry name" value="JmjC"/>
    <property type="match status" value="1"/>
</dbReference>
<comment type="caution">
    <text evidence="12">The sequence shown here is derived from an EMBL/GenBank/DDBJ whole genome shotgun (WGS) entry which is preliminary data.</text>
</comment>
<dbReference type="GO" id="GO:0032452">
    <property type="term" value="F:histone demethylase activity"/>
    <property type="evidence" value="ECO:0007669"/>
    <property type="project" value="TreeGrafter"/>
</dbReference>
<dbReference type="SUPFAM" id="SSF51197">
    <property type="entry name" value="Clavaminate synthase-like"/>
    <property type="match status" value="1"/>
</dbReference>
<dbReference type="GO" id="GO:0000785">
    <property type="term" value="C:chromatin"/>
    <property type="evidence" value="ECO:0007669"/>
    <property type="project" value="TreeGrafter"/>
</dbReference>
<evidence type="ECO:0000313" key="12">
    <source>
        <dbReference type="EMBL" id="GMH09395.1"/>
    </source>
</evidence>
<dbReference type="PROSITE" id="PS50089">
    <property type="entry name" value="ZF_RING_2"/>
    <property type="match status" value="1"/>
</dbReference>
<evidence type="ECO:0000256" key="2">
    <source>
        <dbReference type="ARBA" id="ARBA00022723"/>
    </source>
</evidence>
<dbReference type="PANTHER" id="PTHR10694">
    <property type="entry name" value="LYSINE-SPECIFIC DEMETHYLASE"/>
    <property type="match status" value="1"/>
</dbReference>
<dbReference type="GO" id="GO:0010468">
    <property type="term" value="P:regulation of gene expression"/>
    <property type="evidence" value="ECO:0007669"/>
    <property type="project" value="UniProtKB-ARBA"/>
</dbReference>
<evidence type="ECO:0000256" key="8">
    <source>
        <dbReference type="SAM" id="MobiDB-lite"/>
    </source>
</evidence>
<sequence length="1515" mass="171171">MEKKFWEIVEGSLGEVEVMYGNDLDASVYGSGFPCINNQRPESVDADEWSEYCVSPWNLNNLPKLKGSMLRAVHDNIAGVMVPWVYIGMLFSAFCWHFEDHCFYSMNYHHWGEPKCWYSVPGSKASAFEKVMRKCLPDLFDAQPDLLFQLVTMLNPAVLLENGIPVYSILQEPGNFVITFPRSYHSGFNFGLNCAEAVNFAPADWLPHGGFGAGLYQLYRKPSVLSHQELICVVAKSGCDGNVSPYLYKELARVFSKEKLWRERLWKKGIVNTSAMSPRKCPEYVVTEEDRTCIICQQYLYLSAVVCRCRPSTFVCLEHSEHLCECSPKKQRLLYRHSLAELNELVAMTENTNVDCAPESRSLRSQNSCSADSACLAKKAKGKQVTLAQLAEKWLLSSCKIFQHPFSADAYVKALKEAEQFIWAGEEMDPVRDMVKNLVDAKDWAESIRDCLSKIENWSYHDVPNEEKVHLDHIDNLLRFDPVPCNEPVQLKLKDHAEAAKMLMKEIHDVMSNSPLSISELERLHTQVCDFPIHIEGSEELQEKISSVKAWIDNVKKCVLGNSPAAFGIDVLYRLKLEMQELQVQLPESKMLLQLIDQAEVCQARCNELLKGHVTLKMLEGLIQDFRSLMTSIPELQLLRLYHSNAISWISRFNHVRVNIHEREDQENVIDELKRLQDDGALLKVHVDEIALVDVELRRACCRQKALKALGSKMPLNFIQQVLSEANVLQIEKEKLFVSISEVASAALAWEDRATQILAVDSPMVDFDDAIRTSEDIYAILPSLTDIKEAISAAKSWLENSKPFLETANIAPSSLTLLTFDSLKGQVSLSKLLKVSLAERMRIETLLKSCEEWKHGAFSWLKEVEDILNFENIGDGMGSDVILKIEELVTTMESVIATGFSLGFDFPEISMLQNACSTLQWCSRVISLCSVAPSFEEIGSLTEAVNDLPTTYGYASMCTSLIAAVSWLKKASEVLSVPNSGRGIRSVQLIDVEDVLTESQKIKVSFPAMLRQLENAIGKHKSWQEKVLVFFSANADKRSWSSLLQLKELGKTNAFNCPELDMVISEVEIVEKWRLRCQEVVGSPDGDSTSLLSSLSKIKQSLHRSLYIYEKSKGWKARYFCTGCSSNSKDGSFITCLSCKDSYHQRCLLSSFTDTNEAKEYMCPYCRLVESGSICRSGDNALSYAGKRSELKKLVELLSDAEMFRVWVEEREMLQETVDLALACGACLTEIAHSALGYLDEDVSFISRILTIALKALDVAGVHDQLANHKFDLALARNSWRVRAHKLLEGTHKPLMLQIQRHLKEASAINIPSEDYFRQKLMEVKQTGMRWAETAKKVATDNGKLELEQVFELIAEGETLPVRFEKELKLLQARSVLYCICRKPYDERAMIACDQCDEWYHFDCVDLVSPPKIYICPACESLSEGKMFSSPSFRLERSAVKDGEPQTPSPQNVDSRRKPKMSKPRLEQKPVATAGNSSNVRCYGGIDRLLWGTRKPFRRGAKKRSELGNLSPFSL</sequence>
<dbReference type="PANTHER" id="PTHR10694:SF133">
    <property type="entry name" value="LYSINE-SPECIFIC DEMETHYLASE JMJ17"/>
    <property type="match status" value="1"/>
</dbReference>
<dbReference type="PROSITE" id="PS51184">
    <property type="entry name" value="JMJC"/>
    <property type="match status" value="1"/>
</dbReference>
<dbReference type="GO" id="GO:0005634">
    <property type="term" value="C:nucleus"/>
    <property type="evidence" value="ECO:0007669"/>
    <property type="project" value="UniProtKB-SubCell"/>
</dbReference>
<dbReference type="InterPro" id="IPR019787">
    <property type="entry name" value="Znf_PHD-finger"/>
</dbReference>
<evidence type="ECO:0000256" key="3">
    <source>
        <dbReference type="ARBA" id="ARBA00022737"/>
    </source>
</evidence>
<feature type="domain" description="PHD-type" evidence="9">
    <location>
        <begin position="1118"/>
        <end position="1169"/>
    </location>
</feature>
<dbReference type="Gene3D" id="3.30.40.10">
    <property type="entry name" value="Zinc/RING finger domain, C3HC4 (zinc finger)"/>
    <property type="match status" value="2"/>
</dbReference>
<accession>A0AAD3SDQ0</accession>
<dbReference type="SMART" id="SM00249">
    <property type="entry name" value="PHD"/>
    <property type="match status" value="2"/>
</dbReference>
<dbReference type="FunFam" id="2.60.120.650:FF:000078">
    <property type="entry name" value="Predicted protein"/>
    <property type="match status" value="1"/>
</dbReference>
<dbReference type="GO" id="GO:0008270">
    <property type="term" value="F:zinc ion binding"/>
    <property type="evidence" value="ECO:0007669"/>
    <property type="project" value="UniProtKB-KW"/>
</dbReference>
<dbReference type="InterPro" id="IPR003347">
    <property type="entry name" value="JmjC_dom"/>
</dbReference>
<dbReference type="InterPro" id="IPR004198">
    <property type="entry name" value="Znf_C5HC2"/>
</dbReference>
<dbReference type="SUPFAM" id="SSF57903">
    <property type="entry name" value="FYVE/PHD zinc finger"/>
    <property type="match status" value="2"/>
</dbReference>
<evidence type="ECO:0000259" key="11">
    <source>
        <dbReference type="PROSITE" id="PS51184"/>
    </source>
</evidence>
<keyword evidence="2" id="KW-0479">Metal-binding</keyword>
<evidence type="ECO:0000256" key="7">
    <source>
        <dbReference type="PROSITE-ProRule" id="PRU00175"/>
    </source>
</evidence>
<evidence type="ECO:0000256" key="1">
    <source>
        <dbReference type="ARBA" id="ARBA00004123"/>
    </source>
</evidence>
<feature type="domain" description="RING-type" evidence="10">
    <location>
        <begin position="1121"/>
        <end position="1167"/>
    </location>
</feature>
<comment type="subcellular location">
    <subcellularLocation>
        <location evidence="1">Nucleus</location>
    </subcellularLocation>
</comment>
<dbReference type="Pfam" id="PF02928">
    <property type="entry name" value="zf-C5HC2"/>
    <property type="match status" value="1"/>
</dbReference>
<dbReference type="InterPro" id="IPR013637">
    <property type="entry name" value="Lys_sp_deMease-like_dom"/>
</dbReference>
<protein>
    <submittedName>
        <fullName evidence="12">Uncharacterized protein</fullName>
    </submittedName>
</protein>
<feature type="region of interest" description="Disordered" evidence="8">
    <location>
        <begin position="1437"/>
        <end position="1479"/>
    </location>
</feature>
<keyword evidence="5" id="KW-0862">Zinc</keyword>
<dbReference type="InterPro" id="IPR011011">
    <property type="entry name" value="Znf_FYVE_PHD"/>
</dbReference>
<feature type="domain" description="JmjC" evidence="11">
    <location>
        <begin position="51"/>
        <end position="217"/>
    </location>
</feature>
<dbReference type="InterPro" id="IPR001965">
    <property type="entry name" value="Znf_PHD"/>
</dbReference>
<dbReference type="Pfam" id="PF08429">
    <property type="entry name" value="PLU-1"/>
    <property type="match status" value="3"/>
</dbReference>
<evidence type="ECO:0000256" key="5">
    <source>
        <dbReference type="ARBA" id="ARBA00022833"/>
    </source>
</evidence>
<evidence type="ECO:0000259" key="9">
    <source>
        <dbReference type="PROSITE" id="PS50016"/>
    </source>
</evidence>
<reference evidence="12" key="1">
    <citation type="submission" date="2023-05" db="EMBL/GenBank/DDBJ databases">
        <title>Nepenthes gracilis genome sequencing.</title>
        <authorList>
            <person name="Fukushima K."/>
        </authorList>
    </citation>
    <scope>NUCLEOTIDE SEQUENCE</scope>
    <source>
        <strain evidence="12">SING2019-196</strain>
    </source>
</reference>
<evidence type="ECO:0000259" key="10">
    <source>
        <dbReference type="PROSITE" id="PS50089"/>
    </source>
</evidence>
<dbReference type="Pfam" id="PF00628">
    <property type="entry name" value="PHD"/>
    <property type="match status" value="2"/>
</dbReference>
<dbReference type="InterPro" id="IPR019786">
    <property type="entry name" value="Zinc_finger_PHD-type_CS"/>
</dbReference>
<keyword evidence="13" id="KW-1185">Reference proteome</keyword>
<dbReference type="Gene3D" id="2.60.120.650">
    <property type="entry name" value="Cupin"/>
    <property type="match status" value="1"/>
</dbReference>
<dbReference type="PROSITE" id="PS50016">
    <property type="entry name" value="ZF_PHD_2"/>
    <property type="match status" value="1"/>
</dbReference>
<organism evidence="12 13">
    <name type="scientific">Nepenthes gracilis</name>
    <name type="common">Slender pitcher plant</name>
    <dbReference type="NCBI Taxonomy" id="150966"/>
    <lineage>
        <taxon>Eukaryota</taxon>
        <taxon>Viridiplantae</taxon>
        <taxon>Streptophyta</taxon>
        <taxon>Embryophyta</taxon>
        <taxon>Tracheophyta</taxon>
        <taxon>Spermatophyta</taxon>
        <taxon>Magnoliopsida</taxon>
        <taxon>eudicotyledons</taxon>
        <taxon>Gunneridae</taxon>
        <taxon>Pentapetalae</taxon>
        <taxon>Caryophyllales</taxon>
        <taxon>Nepenthaceae</taxon>
        <taxon>Nepenthes</taxon>
    </lineage>
</organism>
<dbReference type="SMART" id="SM00558">
    <property type="entry name" value="JmjC"/>
    <property type="match status" value="1"/>
</dbReference>